<proteinExistence type="predicted"/>
<keyword evidence="2" id="KW-1185">Reference proteome</keyword>
<name>A0ABQ8K8P8_9APHY</name>
<accession>A0ABQ8K8P8</accession>
<evidence type="ECO:0008006" key="3">
    <source>
        <dbReference type="Google" id="ProtNLM"/>
    </source>
</evidence>
<dbReference type="Proteomes" id="UP000814176">
    <property type="component" value="Unassembled WGS sequence"/>
</dbReference>
<comment type="caution">
    <text evidence="1">The sequence shown here is derived from an EMBL/GenBank/DDBJ whole genome shotgun (WGS) entry which is preliminary data.</text>
</comment>
<gene>
    <name evidence="1" type="ORF">C8Q71DRAFT_860345</name>
</gene>
<dbReference type="EMBL" id="JADCUA010000018">
    <property type="protein sequence ID" value="KAH9833555.1"/>
    <property type="molecule type" value="Genomic_DNA"/>
</dbReference>
<dbReference type="RefSeq" id="XP_047776295.1">
    <property type="nucleotide sequence ID" value="XM_047927785.1"/>
</dbReference>
<sequence length="418" mass="46976">MSRDPGLPALPQEICDNIIDSAWKDTSTLRTCSLVSRAWLHTSRKHKFSRIKVRPYMILAALEAVITSPLLESTDIPHLVRDLCIDWTPSEGSSSLGSRFEPATLNARLPDMLTQFTSVDILRLECLPWSHFDGVARAEAAVIELAGKVAHLHLSDLSFTYGDDLVHLLSSSPRRSSLHMQECLFQGRMLRTSVKIPVHREAHVGHLVTDLESFAEFNLVMREAYVSRWAFGMTINKLVINGDGNALTDLAEFNFMEDYIADRYGHLVILKHRAHSRGLDDGDLPTTTLDIKSLRIPASIILRRHTFGFMYLHFLLYWRMLLARRVHFILDGFDLENAIPANCTTLDRAFGRLVANRAQTDIVKFDAHCPAERLADWIAAISACFPALVAGGKHVGMVCTSGEDPDGERLPVAQHWWS</sequence>
<protein>
    <recommendedName>
        <fullName evidence="3">F-box domain-containing protein</fullName>
    </recommendedName>
</protein>
<dbReference type="GeneID" id="72008517"/>
<evidence type="ECO:0000313" key="2">
    <source>
        <dbReference type="Proteomes" id="UP000814176"/>
    </source>
</evidence>
<evidence type="ECO:0000313" key="1">
    <source>
        <dbReference type="EMBL" id="KAH9833555.1"/>
    </source>
</evidence>
<organism evidence="1 2">
    <name type="scientific">Rhodofomes roseus</name>
    <dbReference type="NCBI Taxonomy" id="34475"/>
    <lineage>
        <taxon>Eukaryota</taxon>
        <taxon>Fungi</taxon>
        <taxon>Dikarya</taxon>
        <taxon>Basidiomycota</taxon>
        <taxon>Agaricomycotina</taxon>
        <taxon>Agaricomycetes</taxon>
        <taxon>Polyporales</taxon>
        <taxon>Rhodofomes</taxon>
    </lineage>
</organism>
<reference evidence="1 2" key="1">
    <citation type="journal article" date="2021" name="Environ. Microbiol.">
        <title>Gene family expansions and transcriptome signatures uncover fungal adaptations to wood decay.</title>
        <authorList>
            <person name="Hage H."/>
            <person name="Miyauchi S."/>
            <person name="Viragh M."/>
            <person name="Drula E."/>
            <person name="Min B."/>
            <person name="Chaduli D."/>
            <person name="Navarro D."/>
            <person name="Favel A."/>
            <person name="Norest M."/>
            <person name="Lesage-Meessen L."/>
            <person name="Balint B."/>
            <person name="Merenyi Z."/>
            <person name="de Eugenio L."/>
            <person name="Morin E."/>
            <person name="Martinez A.T."/>
            <person name="Baldrian P."/>
            <person name="Stursova M."/>
            <person name="Martinez M.J."/>
            <person name="Novotny C."/>
            <person name="Magnuson J.K."/>
            <person name="Spatafora J.W."/>
            <person name="Maurice S."/>
            <person name="Pangilinan J."/>
            <person name="Andreopoulos W."/>
            <person name="LaButti K."/>
            <person name="Hundley H."/>
            <person name="Na H."/>
            <person name="Kuo A."/>
            <person name="Barry K."/>
            <person name="Lipzen A."/>
            <person name="Henrissat B."/>
            <person name="Riley R."/>
            <person name="Ahrendt S."/>
            <person name="Nagy L.G."/>
            <person name="Grigoriev I.V."/>
            <person name="Martin F."/>
            <person name="Rosso M.N."/>
        </authorList>
    </citation>
    <scope>NUCLEOTIDE SEQUENCE [LARGE SCALE GENOMIC DNA]</scope>
    <source>
        <strain evidence="1 2">CIRM-BRFM 1785</strain>
    </source>
</reference>